<dbReference type="CDD" id="cd00075">
    <property type="entry name" value="HATPase"/>
    <property type="match status" value="1"/>
</dbReference>
<feature type="domain" description="Histidine kinase" evidence="16">
    <location>
        <begin position="260"/>
        <end position="460"/>
    </location>
</feature>
<feature type="transmembrane region" description="Helical" evidence="15">
    <location>
        <begin position="177"/>
        <end position="199"/>
    </location>
</feature>
<dbReference type="SUPFAM" id="SSF47384">
    <property type="entry name" value="Homodimeric domain of signal transducing histidine kinase"/>
    <property type="match status" value="1"/>
</dbReference>
<keyword evidence="5" id="KW-0997">Cell inner membrane</keyword>
<keyword evidence="9" id="KW-0547">Nucleotide-binding</keyword>
<evidence type="ECO:0000259" key="16">
    <source>
        <dbReference type="PROSITE" id="PS50109"/>
    </source>
</evidence>
<evidence type="ECO:0000259" key="17">
    <source>
        <dbReference type="PROSITE" id="PS50885"/>
    </source>
</evidence>
<reference evidence="18 19" key="1">
    <citation type="submission" date="2020-06" db="EMBL/GenBank/DDBJ databases">
        <title>Description of novel acetic acid bacteria.</title>
        <authorList>
            <person name="Sombolestani A."/>
        </authorList>
    </citation>
    <scope>NUCLEOTIDE SEQUENCE [LARGE SCALE GENOMIC DNA]</scope>
    <source>
        <strain evidence="18 19">LMG 27010</strain>
    </source>
</reference>
<evidence type="ECO:0000256" key="9">
    <source>
        <dbReference type="ARBA" id="ARBA00022741"/>
    </source>
</evidence>
<accession>A0A850P974</accession>
<dbReference type="InterPro" id="IPR003660">
    <property type="entry name" value="HAMP_dom"/>
</dbReference>
<evidence type="ECO:0000256" key="13">
    <source>
        <dbReference type="ARBA" id="ARBA00023012"/>
    </source>
</evidence>
<keyword evidence="14 15" id="KW-0472">Membrane</keyword>
<dbReference type="Pfam" id="PF00512">
    <property type="entry name" value="HisKA"/>
    <property type="match status" value="1"/>
</dbReference>
<comment type="subcellular location">
    <subcellularLocation>
        <location evidence="2">Cell inner membrane</location>
        <topology evidence="2">Multi-pass membrane protein</topology>
    </subcellularLocation>
</comment>
<dbReference type="GO" id="GO:0005524">
    <property type="term" value="F:ATP binding"/>
    <property type="evidence" value="ECO:0007669"/>
    <property type="project" value="UniProtKB-KW"/>
</dbReference>
<evidence type="ECO:0000256" key="12">
    <source>
        <dbReference type="ARBA" id="ARBA00022989"/>
    </source>
</evidence>
<dbReference type="SMART" id="SM00388">
    <property type="entry name" value="HisKA"/>
    <property type="match status" value="1"/>
</dbReference>
<dbReference type="Pfam" id="PF00672">
    <property type="entry name" value="HAMP"/>
    <property type="match status" value="1"/>
</dbReference>
<evidence type="ECO:0000256" key="7">
    <source>
        <dbReference type="ARBA" id="ARBA00022679"/>
    </source>
</evidence>
<evidence type="ECO:0000256" key="1">
    <source>
        <dbReference type="ARBA" id="ARBA00000085"/>
    </source>
</evidence>
<evidence type="ECO:0000256" key="3">
    <source>
        <dbReference type="ARBA" id="ARBA00012438"/>
    </source>
</evidence>
<keyword evidence="10" id="KW-0418">Kinase</keyword>
<dbReference type="InterPro" id="IPR050980">
    <property type="entry name" value="2C_sensor_his_kinase"/>
</dbReference>
<keyword evidence="4" id="KW-1003">Cell membrane</keyword>
<keyword evidence="6" id="KW-0597">Phosphoprotein</keyword>
<evidence type="ECO:0000313" key="18">
    <source>
        <dbReference type="EMBL" id="NVN39239.1"/>
    </source>
</evidence>
<name>A0A850P974_9PROT</name>
<keyword evidence="12 15" id="KW-1133">Transmembrane helix</keyword>
<organism evidence="18 19">
    <name type="scientific">Ameyamaea chiangmaiensis</name>
    <dbReference type="NCBI Taxonomy" id="442969"/>
    <lineage>
        <taxon>Bacteria</taxon>
        <taxon>Pseudomonadati</taxon>
        <taxon>Pseudomonadota</taxon>
        <taxon>Alphaproteobacteria</taxon>
        <taxon>Acetobacterales</taxon>
        <taxon>Acetobacteraceae</taxon>
        <taxon>Ameyamaea</taxon>
    </lineage>
</organism>
<evidence type="ECO:0000256" key="4">
    <source>
        <dbReference type="ARBA" id="ARBA00022475"/>
    </source>
</evidence>
<dbReference type="GO" id="GO:0005886">
    <property type="term" value="C:plasma membrane"/>
    <property type="evidence" value="ECO:0007669"/>
    <property type="project" value="UniProtKB-SubCell"/>
</dbReference>
<feature type="domain" description="HAMP" evidence="17">
    <location>
        <begin position="200"/>
        <end position="252"/>
    </location>
</feature>
<sequence>MRRGVVRGMGRSTVWRRGVGRSIKRLMPGSFLGRALLIVLVPLLVTQSIALELYYGNFLSVVSRRLSDGVTGEVGLTIDLLQQASSEVEQNWILERARQRTLLTMGWEPGAQLHRHGTTHVLGPMDDDLTRALAGAFGRSFFVDWSTDARSVHIRIQLRDGVLDVEAPRKRLLVGPIWLFVAWEAGSSAVMLLIAALVMRNQVRAIRRLARAAEAFGMGRDPGEIRPEGAQEVRKAAVAFNRMQARILRFVTQRTTMLAGVSHDLRTPLTRLRLGLAMLPTQGTVEASSLKPDIADMEGDVAEMERMIGGYLAFARGEGAEVARVVDVAQLLHDAAAAAMRAGSAVTRVDVPPMLEAVMRPDAMRRVLLNLAENARRHAGHVAFAAWPDGQYLHMAIDDDGPGIPPEQRERFFRPFAHGEGGNSGLGLSIARDIVRAHGGEIGLGDSPLGGLRVWIRLPL</sequence>
<evidence type="ECO:0000256" key="8">
    <source>
        <dbReference type="ARBA" id="ARBA00022692"/>
    </source>
</evidence>
<dbReference type="Gene3D" id="3.30.565.10">
    <property type="entry name" value="Histidine kinase-like ATPase, C-terminal domain"/>
    <property type="match status" value="1"/>
</dbReference>
<dbReference type="InterPro" id="IPR036890">
    <property type="entry name" value="HATPase_C_sf"/>
</dbReference>
<dbReference type="Gene3D" id="1.10.287.130">
    <property type="match status" value="1"/>
</dbReference>
<dbReference type="SMART" id="SM00304">
    <property type="entry name" value="HAMP"/>
    <property type="match status" value="1"/>
</dbReference>
<dbReference type="EC" id="2.7.13.3" evidence="3"/>
<dbReference type="SUPFAM" id="SSF55874">
    <property type="entry name" value="ATPase domain of HSP90 chaperone/DNA topoisomerase II/histidine kinase"/>
    <property type="match status" value="1"/>
</dbReference>
<keyword evidence="7" id="KW-0808">Transferase</keyword>
<evidence type="ECO:0000256" key="10">
    <source>
        <dbReference type="ARBA" id="ARBA00022777"/>
    </source>
</evidence>
<dbReference type="InterPro" id="IPR004358">
    <property type="entry name" value="Sig_transdc_His_kin-like_C"/>
</dbReference>
<dbReference type="SMART" id="SM00387">
    <property type="entry name" value="HATPase_c"/>
    <property type="match status" value="1"/>
</dbReference>
<evidence type="ECO:0000256" key="15">
    <source>
        <dbReference type="SAM" id="Phobius"/>
    </source>
</evidence>
<dbReference type="AlphaFoldDB" id="A0A850P974"/>
<dbReference type="EMBL" id="JABXXR010000005">
    <property type="protein sequence ID" value="NVN39239.1"/>
    <property type="molecule type" value="Genomic_DNA"/>
</dbReference>
<dbReference type="GO" id="GO:0000155">
    <property type="term" value="F:phosphorelay sensor kinase activity"/>
    <property type="evidence" value="ECO:0007669"/>
    <property type="project" value="InterPro"/>
</dbReference>
<keyword evidence="11" id="KW-0067">ATP-binding</keyword>
<keyword evidence="19" id="KW-1185">Reference proteome</keyword>
<dbReference type="PANTHER" id="PTHR44936">
    <property type="entry name" value="SENSOR PROTEIN CREC"/>
    <property type="match status" value="1"/>
</dbReference>
<evidence type="ECO:0000256" key="2">
    <source>
        <dbReference type="ARBA" id="ARBA00004429"/>
    </source>
</evidence>
<dbReference type="InterPro" id="IPR005467">
    <property type="entry name" value="His_kinase_dom"/>
</dbReference>
<dbReference type="PROSITE" id="PS50109">
    <property type="entry name" value="HIS_KIN"/>
    <property type="match status" value="1"/>
</dbReference>
<dbReference type="Pfam" id="PF02518">
    <property type="entry name" value="HATPase_c"/>
    <property type="match status" value="1"/>
</dbReference>
<dbReference type="PRINTS" id="PR00344">
    <property type="entry name" value="BCTRLSENSOR"/>
</dbReference>
<dbReference type="InterPro" id="IPR003594">
    <property type="entry name" value="HATPase_dom"/>
</dbReference>
<evidence type="ECO:0000313" key="19">
    <source>
        <dbReference type="Proteomes" id="UP000585665"/>
    </source>
</evidence>
<proteinExistence type="predicted"/>
<evidence type="ECO:0000256" key="6">
    <source>
        <dbReference type="ARBA" id="ARBA00022553"/>
    </source>
</evidence>
<keyword evidence="8 15" id="KW-0812">Transmembrane</keyword>
<protein>
    <recommendedName>
        <fullName evidence="3">histidine kinase</fullName>
        <ecNumber evidence="3">2.7.13.3</ecNumber>
    </recommendedName>
</protein>
<evidence type="ECO:0000256" key="14">
    <source>
        <dbReference type="ARBA" id="ARBA00023136"/>
    </source>
</evidence>
<dbReference type="InterPro" id="IPR036097">
    <property type="entry name" value="HisK_dim/P_sf"/>
</dbReference>
<dbReference type="InterPro" id="IPR003661">
    <property type="entry name" value="HisK_dim/P_dom"/>
</dbReference>
<dbReference type="Proteomes" id="UP000585665">
    <property type="component" value="Unassembled WGS sequence"/>
</dbReference>
<evidence type="ECO:0000256" key="5">
    <source>
        <dbReference type="ARBA" id="ARBA00022519"/>
    </source>
</evidence>
<comment type="caution">
    <text evidence="18">The sequence shown here is derived from an EMBL/GenBank/DDBJ whole genome shotgun (WGS) entry which is preliminary data.</text>
</comment>
<dbReference type="CDD" id="cd00082">
    <property type="entry name" value="HisKA"/>
    <property type="match status" value="1"/>
</dbReference>
<dbReference type="PANTHER" id="PTHR44936:SF5">
    <property type="entry name" value="SENSOR HISTIDINE KINASE ENVZ"/>
    <property type="match status" value="1"/>
</dbReference>
<keyword evidence="13" id="KW-0902">Two-component regulatory system</keyword>
<comment type="catalytic activity">
    <reaction evidence="1">
        <text>ATP + protein L-histidine = ADP + protein N-phospho-L-histidine.</text>
        <dbReference type="EC" id="2.7.13.3"/>
    </reaction>
</comment>
<dbReference type="PROSITE" id="PS50885">
    <property type="entry name" value="HAMP"/>
    <property type="match status" value="1"/>
</dbReference>
<evidence type="ECO:0000256" key="11">
    <source>
        <dbReference type="ARBA" id="ARBA00022840"/>
    </source>
</evidence>
<gene>
    <name evidence="18" type="ORF">HUK82_01490</name>
</gene>